<evidence type="ECO:0000313" key="10">
    <source>
        <dbReference type="EMBL" id="QYM79216.1"/>
    </source>
</evidence>
<dbReference type="AlphaFoldDB" id="A0A8F9TUB5"/>
<dbReference type="PANTHER" id="PTHR33653">
    <property type="entry name" value="RIBONUCLEASE VAPC2"/>
    <property type="match status" value="1"/>
</dbReference>
<keyword evidence="11" id="KW-1185">Reference proteome</keyword>
<comment type="cofactor">
    <cofactor evidence="1 8">
        <name>Mg(2+)</name>
        <dbReference type="ChEBI" id="CHEBI:18420"/>
    </cofactor>
</comment>
<accession>A0A8F9TUB5</accession>
<dbReference type="GO" id="GO:0016787">
    <property type="term" value="F:hydrolase activity"/>
    <property type="evidence" value="ECO:0007669"/>
    <property type="project" value="UniProtKB-KW"/>
</dbReference>
<evidence type="ECO:0000256" key="2">
    <source>
        <dbReference type="ARBA" id="ARBA00022649"/>
    </source>
</evidence>
<evidence type="ECO:0000256" key="3">
    <source>
        <dbReference type="ARBA" id="ARBA00022722"/>
    </source>
</evidence>
<comment type="similarity">
    <text evidence="7 8">Belongs to the PINc/VapC protein family.</text>
</comment>
<evidence type="ECO:0000259" key="9">
    <source>
        <dbReference type="Pfam" id="PF01850"/>
    </source>
</evidence>
<dbReference type="SUPFAM" id="SSF88723">
    <property type="entry name" value="PIN domain-like"/>
    <property type="match status" value="1"/>
</dbReference>
<keyword evidence="8" id="KW-0800">Toxin</keyword>
<evidence type="ECO:0000256" key="6">
    <source>
        <dbReference type="ARBA" id="ARBA00022842"/>
    </source>
</evidence>
<feature type="binding site" evidence="8">
    <location>
        <position position="98"/>
    </location>
    <ligand>
        <name>Mg(2+)</name>
        <dbReference type="ChEBI" id="CHEBI:18420"/>
    </ligand>
</feature>
<dbReference type="InterPro" id="IPR002716">
    <property type="entry name" value="PIN_dom"/>
</dbReference>
<dbReference type="GO" id="GO:0000287">
    <property type="term" value="F:magnesium ion binding"/>
    <property type="evidence" value="ECO:0007669"/>
    <property type="project" value="UniProtKB-UniRule"/>
</dbReference>
<evidence type="ECO:0000256" key="5">
    <source>
        <dbReference type="ARBA" id="ARBA00022801"/>
    </source>
</evidence>
<keyword evidence="4 8" id="KW-0479">Metal-binding</keyword>
<keyword evidence="6 8" id="KW-0460">Magnesium</keyword>
<dbReference type="EMBL" id="CP080507">
    <property type="protein sequence ID" value="QYM79216.1"/>
    <property type="molecule type" value="Genomic_DNA"/>
</dbReference>
<dbReference type="RefSeq" id="WP_220162777.1">
    <property type="nucleotide sequence ID" value="NZ_CP080507.1"/>
</dbReference>
<proteinExistence type="inferred from homology"/>
<dbReference type="Proteomes" id="UP000825051">
    <property type="component" value="Chromosome"/>
</dbReference>
<dbReference type="Pfam" id="PF01850">
    <property type="entry name" value="PIN"/>
    <property type="match status" value="1"/>
</dbReference>
<organism evidence="10 11">
    <name type="scientific">Horticoccus luteus</name>
    <dbReference type="NCBI Taxonomy" id="2862869"/>
    <lineage>
        <taxon>Bacteria</taxon>
        <taxon>Pseudomonadati</taxon>
        <taxon>Verrucomicrobiota</taxon>
        <taxon>Opitutia</taxon>
        <taxon>Opitutales</taxon>
        <taxon>Opitutaceae</taxon>
        <taxon>Horticoccus</taxon>
    </lineage>
</organism>
<gene>
    <name evidence="8" type="primary">vapC</name>
    <name evidence="10" type="ORF">K0B96_00960</name>
</gene>
<dbReference type="PANTHER" id="PTHR33653:SF1">
    <property type="entry name" value="RIBONUCLEASE VAPC2"/>
    <property type="match status" value="1"/>
</dbReference>
<protein>
    <recommendedName>
        <fullName evidence="8">Ribonuclease VapC</fullName>
        <shortName evidence="8">RNase VapC</shortName>
        <ecNumber evidence="8">3.1.-.-</ecNumber>
    </recommendedName>
    <alternativeName>
        <fullName evidence="8">Toxin VapC</fullName>
    </alternativeName>
</protein>
<comment type="function">
    <text evidence="8">Toxic component of a toxin-antitoxin (TA) system. An RNase.</text>
</comment>
<dbReference type="Gene3D" id="3.40.50.1010">
    <property type="entry name" value="5'-nuclease"/>
    <property type="match status" value="1"/>
</dbReference>
<feature type="binding site" evidence="8">
    <location>
        <position position="6"/>
    </location>
    <ligand>
        <name>Mg(2+)</name>
        <dbReference type="ChEBI" id="CHEBI:18420"/>
    </ligand>
</feature>
<reference evidence="10" key="1">
    <citation type="submission" date="2021-08" db="EMBL/GenBank/DDBJ databases">
        <title>Genome of a novel bacterium of the phylum Verrucomicrobia, Oleiharenicola sp. KSB-15.</title>
        <authorList>
            <person name="Chung J.-H."/>
            <person name="Ahn J.-H."/>
            <person name="Yoon Y."/>
            <person name="Kim D.-Y."/>
            <person name="An S.-H."/>
            <person name="Park I."/>
            <person name="Yeon J."/>
        </authorList>
    </citation>
    <scope>NUCLEOTIDE SEQUENCE</scope>
    <source>
        <strain evidence="10">KSB-15</strain>
    </source>
</reference>
<evidence type="ECO:0000256" key="4">
    <source>
        <dbReference type="ARBA" id="ARBA00022723"/>
    </source>
</evidence>
<keyword evidence="2 8" id="KW-1277">Toxin-antitoxin system</keyword>
<dbReference type="EC" id="3.1.-.-" evidence="8"/>
<dbReference type="GO" id="GO:0004540">
    <property type="term" value="F:RNA nuclease activity"/>
    <property type="evidence" value="ECO:0007669"/>
    <property type="project" value="InterPro"/>
</dbReference>
<dbReference type="GO" id="GO:0090729">
    <property type="term" value="F:toxin activity"/>
    <property type="evidence" value="ECO:0007669"/>
    <property type="project" value="UniProtKB-KW"/>
</dbReference>
<dbReference type="InterPro" id="IPR050556">
    <property type="entry name" value="Type_II_TA_system_RNase"/>
</dbReference>
<feature type="domain" description="PIN" evidence="9">
    <location>
        <begin position="3"/>
        <end position="125"/>
    </location>
</feature>
<evidence type="ECO:0000313" key="11">
    <source>
        <dbReference type="Proteomes" id="UP000825051"/>
    </source>
</evidence>
<dbReference type="HAMAP" id="MF_00265">
    <property type="entry name" value="VapC_Nob1"/>
    <property type="match status" value="1"/>
</dbReference>
<evidence type="ECO:0000256" key="7">
    <source>
        <dbReference type="ARBA" id="ARBA00038093"/>
    </source>
</evidence>
<evidence type="ECO:0000256" key="8">
    <source>
        <dbReference type="HAMAP-Rule" id="MF_00265"/>
    </source>
</evidence>
<sequence>MRYLLDTDICIYIIKQRPASVFKRFKPIPVGDIGISSITYSELCFGVSKSQQVARNLAALQSFVSPLEIIPYDDTVGLFYGKVRHELESAGKPIDPLDTLIAAHAMSLAAILVTNNAKEFRRVQGLAVEVWA</sequence>
<dbReference type="InterPro" id="IPR022907">
    <property type="entry name" value="VapC_family"/>
</dbReference>
<dbReference type="KEGG" id="ole:K0B96_00960"/>
<dbReference type="CDD" id="cd18735">
    <property type="entry name" value="PIN_HiVapC1-like"/>
    <property type="match status" value="1"/>
</dbReference>
<name>A0A8F9TUB5_9BACT</name>
<keyword evidence="3 8" id="KW-0540">Nuclease</keyword>
<keyword evidence="5 8" id="KW-0378">Hydrolase</keyword>
<evidence type="ECO:0000256" key="1">
    <source>
        <dbReference type="ARBA" id="ARBA00001946"/>
    </source>
</evidence>
<dbReference type="InterPro" id="IPR029060">
    <property type="entry name" value="PIN-like_dom_sf"/>
</dbReference>